<proteinExistence type="inferred from homology"/>
<comment type="function">
    <text evidence="10">Segment polarity protein. Functions together with arm to transduce the Wingless (Wg) signal in embryos and in developing adult tissues. Acts as a transcriptional activator, but in the absence of arm, it binds to gro and acts as a transcriptional repressor of wg-responsive genes.</text>
</comment>
<dbReference type="GO" id="GO:0000785">
    <property type="term" value="C:chromatin"/>
    <property type="evidence" value="ECO:0007669"/>
    <property type="project" value="TreeGrafter"/>
</dbReference>
<keyword evidence="6 13" id="KW-0238">DNA-binding</keyword>
<dbReference type="EnsemblMetazoa" id="XM_019901295.1">
    <property type="protein sequence ID" value="XP_019756854.1"/>
    <property type="gene ID" value="LOC109535398"/>
</dbReference>
<feature type="region of interest" description="Disordered" evidence="14">
    <location>
        <begin position="521"/>
        <end position="584"/>
    </location>
</feature>
<dbReference type="InterPro" id="IPR036910">
    <property type="entry name" value="HMG_box_dom_sf"/>
</dbReference>
<evidence type="ECO:0000256" key="3">
    <source>
        <dbReference type="ARBA" id="ARBA00022687"/>
    </source>
</evidence>
<dbReference type="Proteomes" id="UP000019118">
    <property type="component" value="Unassembled WGS sequence"/>
</dbReference>
<dbReference type="GO" id="GO:0035277">
    <property type="term" value="P:spiracle morphogenesis, open tracheal system"/>
    <property type="evidence" value="ECO:0007669"/>
    <property type="project" value="UniProtKB-ARBA"/>
</dbReference>
<evidence type="ECO:0000256" key="4">
    <source>
        <dbReference type="ARBA" id="ARBA00022716"/>
    </source>
</evidence>
<evidence type="ECO:0000256" key="9">
    <source>
        <dbReference type="ARBA" id="ARBA00023242"/>
    </source>
</evidence>
<dbReference type="GO" id="GO:0072091">
    <property type="term" value="P:regulation of stem cell proliferation"/>
    <property type="evidence" value="ECO:0007669"/>
    <property type="project" value="UniProtKB-ARBA"/>
</dbReference>
<evidence type="ECO:0000256" key="11">
    <source>
        <dbReference type="ARBA" id="ARBA00061799"/>
    </source>
</evidence>
<evidence type="ECO:0000256" key="2">
    <source>
        <dbReference type="ARBA" id="ARBA00006569"/>
    </source>
</evidence>
<dbReference type="AlphaFoldDB" id="A0AAR5P6Y2"/>
<evidence type="ECO:0000256" key="10">
    <source>
        <dbReference type="ARBA" id="ARBA00053480"/>
    </source>
</evidence>
<dbReference type="PROSITE" id="PS50118">
    <property type="entry name" value="HMG_BOX_2"/>
    <property type="match status" value="1"/>
</dbReference>
<dbReference type="GO" id="GO:0007367">
    <property type="term" value="P:segment polarity determination"/>
    <property type="evidence" value="ECO:0007669"/>
    <property type="project" value="UniProtKB-KW"/>
</dbReference>
<comment type="similarity">
    <text evidence="2">Belongs to the TCF/LEF family.</text>
</comment>
<organism evidence="16 17">
    <name type="scientific">Dendroctonus ponderosae</name>
    <name type="common">Mountain pine beetle</name>
    <dbReference type="NCBI Taxonomy" id="77166"/>
    <lineage>
        <taxon>Eukaryota</taxon>
        <taxon>Metazoa</taxon>
        <taxon>Ecdysozoa</taxon>
        <taxon>Arthropoda</taxon>
        <taxon>Hexapoda</taxon>
        <taxon>Insecta</taxon>
        <taxon>Pterygota</taxon>
        <taxon>Neoptera</taxon>
        <taxon>Endopterygota</taxon>
        <taxon>Coleoptera</taxon>
        <taxon>Polyphaga</taxon>
        <taxon>Cucujiformia</taxon>
        <taxon>Curculionidae</taxon>
        <taxon>Scolytinae</taxon>
        <taxon>Dendroctonus</taxon>
    </lineage>
</organism>
<dbReference type="RefSeq" id="XP_019756854.1">
    <property type="nucleotide sequence ID" value="XM_019901295.2"/>
</dbReference>
<dbReference type="PANTHER" id="PTHR10373">
    <property type="entry name" value="TRANSCRIPTION FACTOR 7 FAMILY MEMBER"/>
    <property type="match status" value="1"/>
</dbReference>
<comment type="subunit">
    <text evidence="11">Binds to the beta-catenin homolog arm or to gro.</text>
</comment>
<dbReference type="GO" id="GO:0001228">
    <property type="term" value="F:DNA-binding transcription activator activity, RNA polymerase II-specific"/>
    <property type="evidence" value="ECO:0007669"/>
    <property type="project" value="UniProtKB-ARBA"/>
</dbReference>
<sequence>MPHVSSSGGDDLGSTDEVKVYKHEGIDEDEKRSENLTEEKSSLIDLTESEEKSGSFNSTNKNAQRPDHSPVFGKVEPPASYMGYLVSPYPYANGTPGSIPVSMASKMGLAPGSHLPAYFCHNGDPLSQPPPAHMGIPPYQLDGKGSAAMGEYGSQPPPQPHRPFSPNDWRRLGPLLAATGLTRPTMYSFPTGQYPYPMLSPEMSAQVATWHTPSMYPIPGAASFRSPYPSALPGPADFYHRFSPSSLIQSHPGLGPHPTHLGSHPAIVTPGPKQELPDINNRYDAYYRAQDHKNNVDSKNNQDNEKKKPHIKKPLNAFMLYMKEMRAKVVAECTLKESAAINQILGRRWHSLSRDEQAKYYDKARLERQLHMQRHPGWSARDNYGYGTKKKKRKKERAPIESGGNNMKKCRARYGLDQQSQWCKPCRRKKKCIRYMESGESNDGNHSDDNLGSCGSMGDANTPPDDDNESIGQSMSSPGGLSALSSLTSPGGMVMPSPSTSAASPSVSVASPYMLQSPLTPHDSFDVKLPPSQLRHPSPRNPVGTNPHDINNPLSINQLTSQCVRNESSDSNGKETSRSIISVT</sequence>
<feature type="compositionally biased region" description="Low complexity" evidence="14">
    <location>
        <begin position="474"/>
        <end position="506"/>
    </location>
</feature>
<dbReference type="InterPro" id="IPR009071">
    <property type="entry name" value="HMG_box_dom"/>
</dbReference>
<dbReference type="InterPro" id="IPR027397">
    <property type="entry name" value="Catenin-bd_sf"/>
</dbReference>
<dbReference type="GO" id="GO:0000978">
    <property type="term" value="F:RNA polymerase II cis-regulatory region sequence-specific DNA binding"/>
    <property type="evidence" value="ECO:0007669"/>
    <property type="project" value="TreeGrafter"/>
</dbReference>
<feature type="compositionally biased region" description="Basic and acidic residues" evidence="14">
    <location>
        <begin position="16"/>
        <end position="42"/>
    </location>
</feature>
<reference evidence="17" key="1">
    <citation type="journal article" date="2013" name="Genome Biol.">
        <title>Draft genome of the mountain pine beetle, Dendroctonus ponderosae Hopkins, a major forest pest.</title>
        <authorList>
            <person name="Keeling C.I."/>
            <person name="Yuen M.M."/>
            <person name="Liao N.Y."/>
            <person name="Docking T.R."/>
            <person name="Chan S.K."/>
            <person name="Taylor G.A."/>
            <person name="Palmquist D.L."/>
            <person name="Jackman S.D."/>
            <person name="Nguyen A."/>
            <person name="Li M."/>
            <person name="Henderson H."/>
            <person name="Janes J.K."/>
            <person name="Zhao Y."/>
            <person name="Pandoh P."/>
            <person name="Moore R."/>
            <person name="Sperling F.A."/>
            <person name="Huber D.P."/>
            <person name="Birol I."/>
            <person name="Jones S.J."/>
            <person name="Bohlmann J."/>
        </authorList>
    </citation>
    <scope>NUCLEOTIDE SEQUENCE</scope>
</reference>
<dbReference type="GO" id="GO:1990907">
    <property type="term" value="C:beta-catenin-TCF complex"/>
    <property type="evidence" value="ECO:0007669"/>
    <property type="project" value="TreeGrafter"/>
</dbReference>
<protein>
    <recommendedName>
        <fullName evidence="12">dTCF</fullName>
    </recommendedName>
</protein>
<name>A0AAR5P6Y2_DENPD</name>
<evidence type="ECO:0000313" key="16">
    <source>
        <dbReference type="EnsemblMetazoa" id="XP_019756854.1"/>
    </source>
</evidence>
<dbReference type="GO" id="GO:0007435">
    <property type="term" value="P:salivary gland morphogenesis"/>
    <property type="evidence" value="ECO:0007669"/>
    <property type="project" value="UniProtKB-ARBA"/>
</dbReference>
<dbReference type="GO" id="GO:0007500">
    <property type="term" value="P:mesodermal cell fate determination"/>
    <property type="evidence" value="ECO:0007669"/>
    <property type="project" value="UniProtKB-ARBA"/>
</dbReference>
<evidence type="ECO:0000259" key="15">
    <source>
        <dbReference type="PROSITE" id="PS50118"/>
    </source>
</evidence>
<dbReference type="SUPFAM" id="SSF47095">
    <property type="entry name" value="HMG-box"/>
    <property type="match status" value="1"/>
</dbReference>
<feature type="region of interest" description="Disordered" evidence="14">
    <location>
        <begin position="1"/>
        <end position="71"/>
    </location>
</feature>
<dbReference type="SMART" id="SM00398">
    <property type="entry name" value="HMG"/>
    <property type="match status" value="1"/>
</dbReference>
<feature type="region of interest" description="Disordered" evidence="14">
    <location>
        <begin position="438"/>
        <end position="506"/>
    </location>
</feature>
<dbReference type="KEGG" id="dpa:109535398"/>
<feature type="compositionally biased region" description="Polar residues" evidence="14">
    <location>
        <begin position="54"/>
        <end position="63"/>
    </location>
</feature>
<dbReference type="InterPro" id="IPR013558">
    <property type="entry name" value="CTNNB1-bd_N"/>
</dbReference>
<evidence type="ECO:0000256" key="6">
    <source>
        <dbReference type="ARBA" id="ARBA00023125"/>
    </source>
</evidence>
<reference evidence="16" key="2">
    <citation type="submission" date="2024-08" db="UniProtKB">
        <authorList>
            <consortium name="EnsemblMetazoa"/>
        </authorList>
    </citation>
    <scope>IDENTIFICATION</scope>
</reference>
<dbReference type="GeneID" id="109535398"/>
<keyword evidence="4" id="KW-0709">Segmentation polarity protein</keyword>
<dbReference type="Gene3D" id="1.10.30.10">
    <property type="entry name" value="High mobility group box domain"/>
    <property type="match status" value="1"/>
</dbReference>
<dbReference type="Pfam" id="PF08347">
    <property type="entry name" value="CTNNB1_binding"/>
    <property type="match status" value="1"/>
</dbReference>
<feature type="region of interest" description="Disordered" evidence="14">
    <location>
        <begin position="377"/>
        <end position="405"/>
    </location>
</feature>
<dbReference type="Gene3D" id="4.10.900.10">
    <property type="entry name" value="TCF3-CBD (Catenin binding domain)"/>
    <property type="match status" value="1"/>
</dbReference>
<comment type="subcellular location">
    <subcellularLocation>
        <location evidence="1">Nucleus</location>
    </subcellularLocation>
</comment>
<keyword evidence="7" id="KW-0010">Activator</keyword>
<evidence type="ECO:0000256" key="7">
    <source>
        <dbReference type="ARBA" id="ARBA00023159"/>
    </source>
</evidence>
<dbReference type="GO" id="GO:0060070">
    <property type="term" value="P:canonical Wnt signaling pathway"/>
    <property type="evidence" value="ECO:0007669"/>
    <property type="project" value="TreeGrafter"/>
</dbReference>
<dbReference type="GO" id="GO:0045892">
    <property type="term" value="P:negative regulation of DNA-templated transcription"/>
    <property type="evidence" value="ECO:0007669"/>
    <property type="project" value="UniProtKB-ARBA"/>
</dbReference>
<dbReference type="GO" id="GO:0001222">
    <property type="term" value="F:transcription corepressor binding"/>
    <property type="evidence" value="ECO:0007669"/>
    <property type="project" value="UniProtKB-ARBA"/>
</dbReference>
<accession>A0AAR5P6Y2</accession>
<keyword evidence="4" id="KW-0217">Developmental protein</keyword>
<dbReference type="InterPro" id="IPR024940">
    <property type="entry name" value="TCF/LEF"/>
</dbReference>
<feature type="DNA-binding region" description="HMG box" evidence="13">
    <location>
        <begin position="311"/>
        <end position="379"/>
    </location>
</feature>
<dbReference type="GO" id="GO:0019900">
    <property type="term" value="F:kinase binding"/>
    <property type="evidence" value="ECO:0007669"/>
    <property type="project" value="UniProtKB-ARBA"/>
</dbReference>
<dbReference type="SMART" id="SM01366">
    <property type="entry name" value="c-clamp"/>
    <property type="match status" value="1"/>
</dbReference>
<evidence type="ECO:0000256" key="13">
    <source>
        <dbReference type="PROSITE-ProRule" id="PRU00267"/>
    </source>
</evidence>
<dbReference type="Pfam" id="PF00505">
    <property type="entry name" value="HMG_box"/>
    <property type="match status" value="1"/>
</dbReference>
<keyword evidence="9 13" id="KW-0539">Nucleus</keyword>
<dbReference type="CDD" id="cd21996">
    <property type="entry name" value="HMG-box_TCF7-like"/>
    <property type="match status" value="1"/>
</dbReference>
<evidence type="ECO:0000256" key="1">
    <source>
        <dbReference type="ARBA" id="ARBA00004123"/>
    </source>
</evidence>
<dbReference type="GO" id="GO:0010628">
    <property type="term" value="P:positive regulation of gene expression"/>
    <property type="evidence" value="ECO:0007669"/>
    <property type="project" value="UniProtKB-ARBA"/>
</dbReference>
<feature type="domain" description="HMG box" evidence="15">
    <location>
        <begin position="311"/>
        <end position="379"/>
    </location>
</feature>
<dbReference type="CTD" id="43769"/>
<keyword evidence="8" id="KW-0804">Transcription</keyword>
<keyword evidence="17" id="KW-1185">Reference proteome</keyword>
<dbReference type="FunFam" id="1.10.30.10:FF:000001">
    <property type="entry name" value="transcription factor 7 isoform X2"/>
    <property type="match status" value="1"/>
</dbReference>
<evidence type="ECO:0000256" key="14">
    <source>
        <dbReference type="SAM" id="MobiDB-lite"/>
    </source>
</evidence>
<evidence type="ECO:0000256" key="12">
    <source>
        <dbReference type="ARBA" id="ARBA00080285"/>
    </source>
</evidence>
<evidence type="ECO:0000256" key="8">
    <source>
        <dbReference type="ARBA" id="ARBA00023163"/>
    </source>
</evidence>
<dbReference type="PANTHER" id="PTHR10373:SF38">
    <property type="entry name" value="PROTEIN PANGOLIN, ISOFORM J"/>
    <property type="match status" value="1"/>
</dbReference>
<feature type="compositionally biased region" description="Polar residues" evidence="14">
    <location>
        <begin position="548"/>
        <end position="571"/>
    </location>
</feature>
<evidence type="ECO:0000313" key="17">
    <source>
        <dbReference type="Proteomes" id="UP000019118"/>
    </source>
</evidence>
<evidence type="ECO:0000256" key="5">
    <source>
        <dbReference type="ARBA" id="ARBA00023015"/>
    </source>
</evidence>
<keyword evidence="5" id="KW-0805">Transcription regulation</keyword>
<dbReference type="GO" id="GO:0007476">
    <property type="term" value="P:imaginal disc-derived wing morphogenesis"/>
    <property type="evidence" value="ECO:0007669"/>
    <property type="project" value="UniProtKB-ARBA"/>
</dbReference>
<keyword evidence="3" id="KW-0879">Wnt signaling pathway</keyword>